<dbReference type="InterPro" id="IPR005754">
    <property type="entry name" value="Sortase"/>
</dbReference>
<keyword evidence="3" id="KW-1133">Transmembrane helix</keyword>
<keyword evidence="3" id="KW-0812">Transmembrane</keyword>
<comment type="caution">
    <text evidence="5">The sequence shown here is derived from an EMBL/GenBank/DDBJ whole genome shotgun (WGS) entry which is preliminary data.</text>
</comment>
<dbReference type="Pfam" id="PF04203">
    <property type="entry name" value="Sortase"/>
    <property type="match status" value="1"/>
</dbReference>
<accession>A0ABP9A2X5</accession>
<dbReference type="CDD" id="cd05829">
    <property type="entry name" value="Sortase_F"/>
    <property type="match status" value="1"/>
</dbReference>
<evidence type="ECO:0000259" key="4">
    <source>
        <dbReference type="Pfam" id="PF14344"/>
    </source>
</evidence>
<evidence type="ECO:0000256" key="3">
    <source>
        <dbReference type="SAM" id="Phobius"/>
    </source>
</evidence>
<dbReference type="InterPro" id="IPR023365">
    <property type="entry name" value="Sortase_dom-sf"/>
</dbReference>
<feature type="region of interest" description="Disordered" evidence="2">
    <location>
        <begin position="264"/>
        <end position="305"/>
    </location>
</feature>
<feature type="compositionally biased region" description="Pro residues" evidence="2">
    <location>
        <begin position="274"/>
        <end position="302"/>
    </location>
</feature>
<keyword evidence="6" id="KW-1185">Reference proteome</keyword>
<dbReference type="RefSeq" id="WP_345410232.1">
    <property type="nucleotide sequence ID" value="NZ_BAABHO010000001.1"/>
</dbReference>
<evidence type="ECO:0000256" key="2">
    <source>
        <dbReference type="SAM" id="MobiDB-lite"/>
    </source>
</evidence>
<dbReference type="Gene3D" id="2.40.260.10">
    <property type="entry name" value="Sortase"/>
    <property type="match status" value="1"/>
</dbReference>
<evidence type="ECO:0000313" key="6">
    <source>
        <dbReference type="Proteomes" id="UP001500928"/>
    </source>
</evidence>
<dbReference type="InterPro" id="IPR025510">
    <property type="entry name" value="DUF4397"/>
</dbReference>
<evidence type="ECO:0000313" key="5">
    <source>
        <dbReference type="EMBL" id="GAA4772570.1"/>
    </source>
</evidence>
<proteinExistence type="predicted"/>
<organism evidence="5 6">
    <name type="scientific">Actinomycetospora chlora</name>
    <dbReference type="NCBI Taxonomy" id="663608"/>
    <lineage>
        <taxon>Bacteria</taxon>
        <taxon>Bacillati</taxon>
        <taxon>Actinomycetota</taxon>
        <taxon>Actinomycetes</taxon>
        <taxon>Pseudonocardiales</taxon>
        <taxon>Pseudonocardiaceae</taxon>
        <taxon>Actinomycetospora</taxon>
    </lineage>
</organism>
<evidence type="ECO:0000256" key="1">
    <source>
        <dbReference type="ARBA" id="ARBA00022801"/>
    </source>
</evidence>
<feature type="region of interest" description="Disordered" evidence="2">
    <location>
        <begin position="1"/>
        <end position="28"/>
    </location>
</feature>
<sequence>MPAAQDQPTGPVVPPVDTPPHDTTPRRPWRRRPVVWVALALVLLAVVGVTVTAGVRSATADTSTGMLRIAHLSPVTPSVDMYVTGPDLPETLVAPGVAYRGTSPYLTEPAGTYTLTARPAGAAPTSPPAVRVSLEVPAGTAQTAAFVDSPSSGAPELQVLDDQTAPAAPGAAQVRVVQGANGVGALDVDLDGGPPLARDLFYGSTTPYVSVPARAWEVRIRSRLGSTNQTTVPLADTGVTTLFVGREPDGQLIVAAVPDAATVAGVPAPGTEPTTPPATPTPRPTPDPETPLPTAPRVPPVPRGGTEAGLGGLAQPTLMSAIGDWFSGLFSSSDDVPPAPRMPLAAALAAPEGLRPTAMQIPSIGLAALDLADLRIDYRGALQVPTDFGQVGWYTSSAVAGDPGPAVFAGHVDTRRGPAVFAQLDRLRPGDLIEVPRSDGGTARFSVDSVEYFPKDSLPADRIYGPSTRPLLRLLTCGGPFDDATLSYRDNVVVFATGR</sequence>
<protein>
    <recommendedName>
        <fullName evidence="4">DUF4397 domain-containing protein</fullName>
    </recommendedName>
</protein>
<reference evidence="6" key="1">
    <citation type="journal article" date="2019" name="Int. J. Syst. Evol. Microbiol.">
        <title>The Global Catalogue of Microorganisms (GCM) 10K type strain sequencing project: providing services to taxonomists for standard genome sequencing and annotation.</title>
        <authorList>
            <consortium name="The Broad Institute Genomics Platform"/>
            <consortium name="The Broad Institute Genome Sequencing Center for Infectious Disease"/>
            <person name="Wu L."/>
            <person name="Ma J."/>
        </authorList>
    </citation>
    <scope>NUCLEOTIDE SEQUENCE [LARGE SCALE GENOMIC DNA]</scope>
    <source>
        <strain evidence="6">JCM 17979</strain>
    </source>
</reference>
<dbReference type="Proteomes" id="UP001500928">
    <property type="component" value="Unassembled WGS sequence"/>
</dbReference>
<feature type="transmembrane region" description="Helical" evidence="3">
    <location>
        <begin position="34"/>
        <end position="55"/>
    </location>
</feature>
<dbReference type="SUPFAM" id="SSF63817">
    <property type="entry name" value="Sortase"/>
    <property type="match status" value="1"/>
</dbReference>
<name>A0ABP9A2X5_9PSEU</name>
<dbReference type="Pfam" id="PF14344">
    <property type="entry name" value="DUF4397"/>
    <property type="match status" value="1"/>
</dbReference>
<keyword evidence="3" id="KW-0472">Membrane</keyword>
<keyword evidence="1" id="KW-0378">Hydrolase</keyword>
<feature type="domain" description="DUF4397" evidence="4">
    <location>
        <begin position="66"/>
        <end position="188"/>
    </location>
</feature>
<dbReference type="EMBL" id="BAABHO010000001">
    <property type="protein sequence ID" value="GAA4772570.1"/>
    <property type="molecule type" value="Genomic_DNA"/>
</dbReference>
<dbReference type="InterPro" id="IPR042001">
    <property type="entry name" value="Sortase_F"/>
</dbReference>
<gene>
    <name evidence="5" type="ORF">GCM10023200_01130</name>
</gene>